<reference evidence="3" key="2">
    <citation type="journal article" date="2013" name="Appl. Environ. Microbiol.">
        <title>Genetic analysis of capsular polysaccharide synthesis gene clusters from all serotypes of Streptococcus suis: potential mechanisms for generation of capsular variation.</title>
        <authorList>
            <person name="Okura M."/>
            <person name="Takamatsu D."/>
            <person name="Maruyama F."/>
            <person name="Nozawa T."/>
            <person name="Nakagawa I."/>
            <person name="Osaki M."/>
            <person name="Sekizaki T."/>
            <person name="Gottschalk M."/>
            <person name="Kumagai Y."/>
            <person name="Hamada S."/>
        </authorList>
    </citation>
    <scope>NUCLEOTIDE SEQUENCE</scope>
    <source>
        <strain evidence="3">14636</strain>
    </source>
</reference>
<evidence type="ECO:0000313" key="2">
    <source>
        <dbReference type="EMBL" id="AEH57481.1"/>
    </source>
</evidence>
<reference evidence="2" key="1">
    <citation type="journal article" date="2011" name="FEMS Microbiol. Lett.">
        <title>Genetic analysis of the capsular polysaccharide synthesis locus in 15 Streptococcus suis serotypes.</title>
        <authorList>
            <person name="Wang K."/>
            <person name="Fan W."/>
            <person name="Cai L."/>
            <person name="Huang B."/>
            <person name="Lu C."/>
        </authorList>
    </citation>
    <scope>NUCLEOTIDE SEQUENCE</scope>
    <source>
        <strain evidence="2">14636</strain>
    </source>
</reference>
<keyword evidence="1" id="KW-0472">Membrane</keyword>
<feature type="transmembrane region" description="Helical" evidence="1">
    <location>
        <begin position="97"/>
        <end position="114"/>
    </location>
</feature>
<keyword evidence="1" id="KW-0812">Transmembrane</keyword>
<dbReference type="NCBIfam" id="TIGR04370">
    <property type="entry name" value="glyco_rpt_poly"/>
    <property type="match status" value="1"/>
</dbReference>
<feature type="transmembrane region" description="Helical" evidence="1">
    <location>
        <begin position="154"/>
        <end position="176"/>
    </location>
</feature>
<keyword evidence="1" id="KW-1133">Transmembrane helix</keyword>
<protein>
    <submittedName>
        <fullName evidence="2">Cps8K</fullName>
    </submittedName>
    <submittedName>
        <fullName evidence="3">Oligosaccharide repeat unit polymerase</fullName>
    </submittedName>
</protein>
<dbReference type="EMBL" id="BR001005">
    <property type="protein sequence ID" value="FAA00932.1"/>
    <property type="molecule type" value="Genomic_DNA"/>
</dbReference>
<feature type="transmembrane region" description="Helical" evidence="1">
    <location>
        <begin position="32"/>
        <end position="48"/>
    </location>
</feature>
<dbReference type="EMBL" id="JF273650">
    <property type="protein sequence ID" value="AEH57481.1"/>
    <property type="molecule type" value="Genomic_DNA"/>
</dbReference>
<dbReference type="AlphaFoldDB" id="G8DTY0"/>
<proteinExistence type="predicted"/>
<evidence type="ECO:0000313" key="3">
    <source>
        <dbReference type="EMBL" id="FAA00932.1"/>
    </source>
</evidence>
<accession>G8DTY0</accession>
<name>G8DTY0_STRSU</name>
<feature type="transmembrane region" description="Helical" evidence="1">
    <location>
        <begin position="378"/>
        <end position="395"/>
    </location>
</feature>
<feature type="transmembrane region" description="Helical" evidence="1">
    <location>
        <begin position="235"/>
        <end position="257"/>
    </location>
</feature>
<evidence type="ECO:0000256" key="1">
    <source>
        <dbReference type="SAM" id="Phobius"/>
    </source>
</evidence>
<feature type="transmembrane region" description="Helical" evidence="1">
    <location>
        <begin position="60"/>
        <end position="77"/>
    </location>
</feature>
<sequence>MELLLALFIGLLLLLFFNYLSSQRDILSPSVVMVAMFIVSTLFALINAKNWNIDYEPLSTFYILSGIIVFSIPVTIASNKVGATPEIVSYRKLSISTWKIIFAILVDIVIIYLYRKEMYQLAAQAGYNGQSIQWFIRNSTSYEGSIEFSAKMRLLVRFVDITAYIFIFTFINNFIYDIRRKSNLLLLVPVFLFIYKTSLTGGRQDILKLLVAAIVQTYILQKAKVGWRKVISGRYMMIGLTGLLFGIPSFYYGLFLVGRTTTRSMMESVSTYIGGPIQHFNQFVQNPTSPSRYIRSESLTPILNILGDLGLIDYNETVHLEFRQLGVTIGNVYTFFRRPLHDFGPVGMYLFVFLVGVLFAYLYYVVIRSKRRSDLWDMNVMVYSYLFYWIFLSSIEQYSMTIISVFTLIAIILFYLLSIFYWQFTFTPRGIAFVRRDNEIQREEF</sequence>
<feature type="transmembrane region" description="Helical" evidence="1">
    <location>
        <begin position="182"/>
        <end position="199"/>
    </location>
</feature>
<gene>
    <name evidence="2" type="primary">cps8K</name>
</gene>
<feature type="transmembrane region" description="Helical" evidence="1">
    <location>
        <begin position="346"/>
        <end position="366"/>
    </location>
</feature>
<organism evidence="2">
    <name type="scientific">Streptococcus suis</name>
    <dbReference type="NCBI Taxonomy" id="1307"/>
    <lineage>
        <taxon>Bacteria</taxon>
        <taxon>Bacillati</taxon>
        <taxon>Bacillota</taxon>
        <taxon>Bacilli</taxon>
        <taxon>Lactobacillales</taxon>
        <taxon>Streptococcaceae</taxon>
        <taxon>Streptococcus</taxon>
    </lineage>
</organism>
<feature type="transmembrane region" description="Helical" evidence="1">
    <location>
        <begin position="401"/>
        <end position="422"/>
    </location>
</feature>
<dbReference type="RefSeq" id="WP_024383688.1">
    <property type="nucleotide sequence ID" value="NZ_CEGX01000040.1"/>
</dbReference>